<dbReference type="GeneID" id="28853658"/>
<dbReference type="EMBL" id="LSBJ02000012">
    <property type="protein sequence ID" value="OAQ58995.2"/>
    <property type="molecule type" value="Genomic_DNA"/>
</dbReference>
<feature type="compositionally biased region" description="Polar residues" evidence="1">
    <location>
        <begin position="207"/>
        <end position="216"/>
    </location>
</feature>
<dbReference type="KEGG" id="pchm:VFPPC_11490"/>
<feature type="compositionally biased region" description="Polar residues" evidence="1">
    <location>
        <begin position="138"/>
        <end position="153"/>
    </location>
</feature>
<feature type="compositionally biased region" description="Basic and acidic residues" evidence="1">
    <location>
        <begin position="162"/>
        <end position="173"/>
    </location>
</feature>
<gene>
    <name evidence="2" type="ORF">VFPPC_11490</name>
</gene>
<protein>
    <submittedName>
        <fullName evidence="2">Uncharacterized protein</fullName>
    </submittedName>
</protein>
<feature type="region of interest" description="Disordered" evidence="1">
    <location>
        <begin position="97"/>
        <end position="230"/>
    </location>
</feature>
<keyword evidence="3" id="KW-1185">Reference proteome</keyword>
<feature type="compositionally biased region" description="Polar residues" evidence="1">
    <location>
        <begin position="97"/>
        <end position="123"/>
    </location>
</feature>
<organism evidence="2 3">
    <name type="scientific">Pochonia chlamydosporia 170</name>
    <dbReference type="NCBI Taxonomy" id="1380566"/>
    <lineage>
        <taxon>Eukaryota</taxon>
        <taxon>Fungi</taxon>
        <taxon>Dikarya</taxon>
        <taxon>Ascomycota</taxon>
        <taxon>Pezizomycotina</taxon>
        <taxon>Sordariomycetes</taxon>
        <taxon>Hypocreomycetidae</taxon>
        <taxon>Hypocreales</taxon>
        <taxon>Clavicipitaceae</taxon>
        <taxon>Pochonia</taxon>
    </lineage>
</organism>
<dbReference type="RefSeq" id="XP_022283993.1">
    <property type="nucleotide sequence ID" value="XM_022428762.1"/>
</dbReference>
<reference evidence="2 3" key="1">
    <citation type="journal article" date="2016" name="PLoS Pathog.">
        <title>Biosynthesis of antibiotic leucinostatins in bio-control fungus Purpureocillium lilacinum and their inhibition on phytophthora revealed by genome mining.</title>
        <authorList>
            <person name="Wang G."/>
            <person name="Liu Z."/>
            <person name="Lin R."/>
            <person name="Li E."/>
            <person name="Mao Z."/>
            <person name="Ling J."/>
            <person name="Yang Y."/>
            <person name="Yin W.B."/>
            <person name="Xie B."/>
        </authorList>
    </citation>
    <scope>NUCLEOTIDE SEQUENCE [LARGE SCALE GENOMIC DNA]</scope>
    <source>
        <strain evidence="2">170</strain>
    </source>
</reference>
<dbReference type="AlphaFoldDB" id="A0A179F0L1"/>
<dbReference type="STRING" id="1380566.A0A179F0L1"/>
<accession>A0A179F0L1</accession>
<dbReference type="Proteomes" id="UP000078397">
    <property type="component" value="Unassembled WGS sequence"/>
</dbReference>
<evidence type="ECO:0000313" key="2">
    <source>
        <dbReference type="EMBL" id="OAQ58995.2"/>
    </source>
</evidence>
<sequence length="416" mass="47294">MSHLEAAALTATCTTIQAAEQLVHYDWSKFTHDHCYRKAVIEKMLFDKSVDIAMVIATTQLVDCVWSILTSGHRSRESIIRHFQSNPETVNIVTSISGNVSDSENTTSDNGIPSLRTNTVSTESESRVHPTLAHSMPAVSNSEEQFRSNCNRPTSRKRHAKRTETVNESDHDNGPAPIDAGSCKRRRVSQDDADENKHLQANPPPSSTSSAQNTFQKGGKTRQLPAPNFGNRKFSMIQETLRSQVHTYKGLEGLRDSWKTVDAFRLRAVEQLLMKSSDSRIVQERYWQEELRHALRKKSSSLSVRALVVRRFNMVRMIAQYHERQRVNGGGDGSSDIKEEFKKELFPGKTPKQAESDWYSYHLEAEVLLAAVRRYGYGVLIFPLRKVTRESLRKLDRKCISDFIDYLGQCHPDLEK</sequence>
<name>A0A179F0L1_METCM</name>
<comment type="caution">
    <text evidence="2">The sequence shown here is derived from an EMBL/GenBank/DDBJ whole genome shotgun (WGS) entry which is preliminary data.</text>
</comment>
<proteinExistence type="predicted"/>
<evidence type="ECO:0000313" key="3">
    <source>
        <dbReference type="Proteomes" id="UP000078397"/>
    </source>
</evidence>
<evidence type="ECO:0000256" key="1">
    <source>
        <dbReference type="SAM" id="MobiDB-lite"/>
    </source>
</evidence>